<dbReference type="InterPro" id="IPR001347">
    <property type="entry name" value="SIS_dom"/>
</dbReference>
<gene>
    <name evidence="2" type="ORF">BMOU_0643</name>
</gene>
<protein>
    <submittedName>
        <fullName evidence="2">Transcriptional regulator RpiR family</fullName>
    </submittedName>
</protein>
<dbReference type="GO" id="GO:1901135">
    <property type="term" value="P:carbohydrate derivative metabolic process"/>
    <property type="evidence" value="ECO:0007669"/>
    <property type="project" value="InterPro"/>
</dbReference>
<dbReference type="STRING" id="1435051.BMOU_0643"/>
<evidence type="ECO:0000259" key="1">
    <source>
        <dbReference type="PROSITE" id="PS51071"/>
    </source>
</evidence>
<dbReference type="AlphaFoldDB" id="W4NA56"/>
<comment type="caution">
    <text evidence="2">The sequence shown here is derived from an EMBL/GenBank/DDBJ whole genome shotgun (WGS) entry which is preliminary data.</text>
</comment>
<dbReference type="RefSeq" id="WP_081738465.1">
    <property type="nucleotide sequence ID" value="NZ_AZMV01000002.1"/>
</dbReference>
<feature type="domain" description="HTH rpiR-type" evidence="1">
    <location>
        <begin position="37"/>
        <end position="113"/>
    </location>
</feature>
<dbReference type="InterPro" id="IPR000281">
    <property type="entry name" value="HTH_RpiR"/>
</dbReference>
<dbReference type="SUPFAM" id="SSF46689">
    <property type="entry name" value="Homeodomain-like"/>
    <property type="match status" value="1"/>
</dbReference>
<dbReference type="SUPFAM" id="SSF53697">
    <property type="entry name" value="SIS domain"/>
    <property type="match status" value="1"/>
</dbReference>
<dbReference type="PROSITE" id="PS51071">
    <property type="entry name" value="HTH_RPIR"/>
    <property type="match status" value="1"/>
</dbReference>
<dbReference type="GO" id="GO:0003700">
    <property type="term" value="F:DNA-binding transcription factor activity"/>
    <property type="evidence" value="ECO:0007669"/>
    <property type="project" value="InterPro"/>
</dbReference>
<dbReference type="InterPro" id="IPR047640">
    <property type="entry name" value="RpiR-like"/>
</dbReference>
<sequence length="314" mass="34129">MTAEIFVSQNAGGDENTGGIGSALISGIGENGGGAGRGLVSRIRESYETLTATEREAAQYILGHLTDVLVCNSVELSQLSGVSQPTLSRLYRKLGYANAGEFRRDVRRMHQPGAPEIARTEQCDDLLDDHLRRDEESLRHTFEGIDRGRLECVCQAMAKASRIAVIGFRNSYPVALHLREQLLQLRGNVDILPHPGQSVAEEIADLTSQDVVVVVGVRRRPVFFPRLVDVLLERGVNVVVIGDVSVKSALVGRNVTLFEVDLNSHLLSSFTAAFAFVALLADEVGERLAEAGEVSGRIERINGYFSDIGELEGC</sequence>
<evidence type="ECO:0000313" key="3">
    <source>
        <dbReference type="Proteomes" id="UP000019155"/>
    </source>
</evidence>
<dbReference type="Gene3D" id="3.40.50.10490">
    <property type="entry name" value="Glucose-6-phosphate isomerase like protein, domain 1"/>
    <property type="match status" value="1"/>
</dbReference>
<dbReference type="PANTHER" id="PTHR30514">
    <property type="entry name" value="GLUCOKINASE"/>
    <property type="match status" value="1"/>
</dbReference>
<reference evidence="2 3" key="1">
    <citation type="journal article" date="2014" name="Genome Announc.">
        <title>The Genome Sequence of Bifidobacterium moukalabense DSM 27321 Highlights the Close Phylogenetic Relatedness with the Bifidobacterium dentium Taxon.</title>
        <authorList>
            <person name="Lugli G.A."/>
            <person name="Duranti S."/>
            <person name="Milani C."/>
            <person name="Turroni F."/>
            <person name="Viappiani A."/>
            <person name="Mangifesta M."/>
            <person name="van Sinderen D."/>
            <person name="Ventura M."/>
        </authorList>
    </citation>
    <scope>NUCLEOTIDE SEQUENCE [LARGE SCALE GENOMIC DNA]</scope>
    <source>
        <strain evidence="2 3">DSM 27321</strain>
    </source>
</reference>
<dbReference type="OrthoDB" id="3237351at2"/>
<dbReference type="PANTHER" id="PTHR30514:SF18">
    <property type="entry name" value="RPIR-FAMILY TRANSCRIPTIONAL REGULATOR"/>
    <property type="match status" value="1"/>
</dbReference>
<dbReference type="Gene3D" id="1.10.10.10">
    <property type="entry name" value="Winged helix-like DNA-binding domain superfamily/Winged helix DNA-binding domain"/>
    <property type="match status" value="1"/>
</dbReference>
<dbReference type="EMBL" id="AZMV01000002">
    <property type="protein sequence ID" value="ETY71904.1"/>
    <property type="molecule type" value="Genomic_DNA"/>
</dbReference>
<dbReference type="Proteomes" id="UP000019155">
    <property type="component" value="Unassembled WGS sequence"/>
</dbReference>
<evidence type="ECO:0000313" key="2">
    <source>
        <dbReference type="EMBL" id="ETY71904.1"/>
    </source>
</evidence>
<proteinExistence type="predicted"/>
<dbReference type="PATRIC" id="fig|1435051.3.peg.641"/>
<organism evidence="2 3">
    <name type="scientific">Bifidobacterium moukalabense DSM 27321</name>
    <dbReference type="NCBI Taxonomy" id="1435051"/>
    <lineage>
        <taxon>Bacteria</taxon>
        <taxon>Bacillati</taxon>
        <taxon>Actinomycetota</taxon>
        <taxon>Actinomycetes</taxon>
        <taxon>Bifidobacteriales</taxon>
        <taxon>Bifidobacteriaceae</taxon>
        <taxon>Bifidobacterium</taxon>
    </lineage>
</organism>
<dbReference type="GO" id="GO:0097367">
    <property type="term" value="F:carbohydrate derivative binding"/>
    <property type="evidence" value="ECO:0007669"/>
    <property type="project" value="InterPro"/>
</dbReference>
<dbReference type="Pfam" id="PF01418">
    <property type="entry name" value="HTH_6"/>
    <property type="match status" value="1"/>
</dbReference>
<dbReference type="InterPro" id="IPR046348">
    <property type="entry name" value="SIS_dom_sf"/>
</dbReference>
<dbReference type="InterPro" id="IPR009057">
    <property type="entry name" value="Homeodomain-like_sf"/>
</dbReference>
<keyword evidence="3" id="KW-1185">Reference proteome</keyword>
<dbReference type="Pfam" id="PF01380">
    <property type="entry name" value="SIS"/>
    <property type="match status" value="1"/>
</dbReference>
<accession>W4NA56</accession>
<dbReference type="InterPro" id="IPR036388">
    <property type="entry name" value="WH-like_DNA-bd_sf"/>
</dbReference>
<dbReference type="GO" id="GO:0003677">
    <property type="term" value="F:DNA binding"/>
    <property type="evidence" value="ECO:0007669"/>
    <property type="project" value="InterPro"/>
</dbReference>
<dbReference type="eggNOG" id="COG1737">
    <property type="taxonomic scope" value="Bacteria"/>
</dbReference>
<name>W4NA56_9BIFI</name>
<dbReference type="GeneID" id="97503096"/>